<evidence type="ECO:0000259" key="1">
    <source>
        <dbReference type="Pfam" id="PF12770"/>
    </source>
</evidence>
<proteinExistence type="predicted"/>
<evidence type="ECO:0000313" key="3">
    <source>
        <dbReference type="Proteomes" id="UP000030653"/>
    </source>
</evidence>
<keyword evidence="3" id="KW-1185">Reference proteome</keyword>
<evidence type="ECO:0000313" key="2">
    <source>
        <dbReference type="EMBL" id="EJU03691.1"/>
    </source>
</evidence>
<dbReference type="GeneID" id="63687343"/>
<dbReference type="RefSeq" id="XP_040630585.1">
    <property type="nucleotide sequence ID" value="XM_040772281.1"/>
</dbReference>
<dbReference type="Pfam" id="PF12770">
    <property type="entry name" value="CHAT"/>
    <property type="match status" value="1"/>
</dbReference>
<dbReference type="InterPro" id="IPR024983">
    <property type="entry name" value="CHAT_dom"/>
</dbReference>
<accession>M5G0C6</accession>
<gene>
    <name evidence="2" type="ORF">DACRYDRAFT_21189</name>
</gene>
<dbReference type="EMBL" id="JH795859">
    <property type="protein sequence ID" value="EJU03691.1"/>
    <property type="molecule type" value="Genomic_DNA"/>
</dbReference>
<sequence length="194" mass="21032">MVAQPKVDNFVALPSVQEELTGMRQALPEDKLIVLEGERANLVNVTRALGKATWIHFACHGHQEQGNPLESCLVLSDGKLMIDSMIANRFENADSFAFLSACHTARGLPELPDEMLHITAALQCAGFGAVVGSAWAIADKDAPSVASRFYRYLMNQGGELDPTKTADALRVAITALRRSGVPAHRWAPFLHVGI</sequence>
<organism evidence="2 3">
    <name type="scientific">Dacryopinax primogenitus (strain DJM 731)</name>
    <name type="common">Brown rot fungus</name>
    <dbReference type="NCBI Taxonomy" id="1858805"/>
    <lineage>
        <taxon>Eukaryota</taxon>
        <taxon>Fungi</taxon>
        <taxon>Dikarya</taxon>
        <taxon>Basidiomycota</taxon>
        <taxon>Agaricomycotina</taxon>
        <taxon>Dacrymycetes</taxon>
        <taxon>Dacrymycetales</taxon>
        <taxon>Dacrymycetaceae</taxon>
        <taxon>Dacryopinax</taxon>
    </lineage>
</organism>
<dbReference type="HOGENOM" id="CLU_001305_1_0_1"/>
<dbReference type="OrthoDB" id="9991317at2759"/>
<dbReference type="OMA" id="HRWIPFI"/>
<reference evidence="2 3" key="1">
    <citation type="journal article" date="2012" name="Science">
        <title>The Paleozoic origin of enzymatic lignin decomposition reconstructed from 31 fungal genomes.</title>
        <authorList>
            <person name="Floudas D."/>
            <person name="Binder M."/>
            <person name="Riley R."/>
            <person name="Barry K."/>
            <person name="Blanchette R.A."/>
            <person name="Henrissat B."/>
            <person name="Martinez A.T."/>
            <person name="Otillar R."/>
            <person name="Spatafora J.W."/>
            <person name="Yadav J.S."/>
            <person name="Aerts A."/>
            <person name="Benoit I."/>
            <person name="Boyd A."/>
            <person name="Carlson A."/>
            <person name="Copeland A."/>
            <person name="Coutinho P.M."/>
            <person name="de Vries R.P."/>
            <person name="Ferreira P."/>
            <person name="Findley K."/>
            <person name="Foster B."/>
            <person name="Gaskell J."/>
            <person name="Glotzer D."/>
            <person name="Gorecki P."/>
            <person name="Heitman J."/>
            <person name="Hesse C."/>
            <person name="Hori C."/>
            <person name="Igarashi K."/>
            <person name="Jurgens J.A."/>
            <person name="Kallen N."/>
            <person name="Kersten P."/>
            <person name="Kohler A."/>
            <person name="Kuees U."/>
            <person name="Kumar T.K.A."/>
            <person name="Kuo A."/>
            <person name="LaButti K."/>
            <person name="Larrondo L.F."/>
            <person name="Lindquist E."/>
            <person name="Ling A."/>
            <person name="Lombard V."/>
            <person name="Lucas S."/>
            <person name="Lundell T."/>
            <person name="Martin R."/>
            <person name="McLaughlin D.J."/>
            <person name="Morgenstern I."/>
            <person name="Morin E."/>
            <person name="Murat C."/>
            <person name="Nagy L.G."/>
            <person name="Nolan M."/>
            <person name="Ohm R.A."/>
            <person name="Patyshakuliyeva A."/>
            <person name="Rokas A."/>
            <person name="Ruiz-Duenas F.J."/>
            <person name="Sabat G."/>
            <person name="Salamov A."/>
            <person name="Samejima M."/>
            <person name="Schmutz J."/>
            <person name="Slot J.C."/>
            <person name="St John F."/>
            <person name="Stenlid J."/>
            <person name="Sun H."/>
            <person name="Sun S."/>
            <person name="Syed K."/>
            <person name="Tsang A."/>
            <person name="Wiebenga A."/>
            <person name="Young D."/>
            <person name="Pisabarro A."/>
            <person name="Eastwood D.C."/>
            <person name="Martin F."/>
            <person name="Cullen D."/>
            <person name="Grigoriev I.V."/>
            <person name="Hibbett D.S."/>
        </authorList>
    </citation>
    <scope>NUCLEOTIDE SEQUENCE [LARGE SCALE GENOMIC DNA]</scope>
    <source>
        <strain evidence="2 3">DJM-731 SS1</strain>
    </source>
</reference>
<dbReference type="STRING" id="1858805.M5G0C6"/>
<dbReference type="Proteomes" id="UP000030653">
    <property type="component" value="Unassembled WGS sequence"/>
</dbReference>
<dbReference type="AlphaFoldDB" id="M5G0C6"/>
<protein>
    <recommendedName>
        <fullName evidence="1">CHAT domain-containing protein</fullName>
    </recommendedName>
</protein>
<feature type="domain" description="CHAT" evidence="1">
    <location>
        <begin position="2"/>
        <end position="193"/>
    </location>
</feature>
<name>M5G0C6_DACPD</name>